<dbReference type="GO" id="GO:0046872">
    <property type="term" value="F:metal ion binding"/>
    <property type="evidence" value="ECO:0007669"/>
    <property type="project" value="UniProtKB-UniRule"/>
</dbReference>
<dbReference type="InterPro" id="IPR051464">
    <property type="entry name" value="Peptidase_M42_aminopept"/>
</dbReference>
<reference evidence="9" key="1">
    <citation type="submission" date="2020-08" db="EMBL/GenBank/DDBJ databases">
        <title>Genome public.</title>
        <authorList>
            <person name="Liu C."/>
            <person name="Sun Q."/>
        </authorList>
    </citation>
    <scope>NUCLEOTIDE SEQUENCE</scope>
    <source>
        <strain evidence="9">NSJ-31</strain>
    </source>
</reference>
<dbReference type="Pfam" id="PF05343">
    <property type="entry name" value="Peptidase_M42"/>
    <property type="match status" value="1"/>
</dbReference>
<name>A0A926E255_9FIRM</name>
<evidence type="ECO:0000256" key="2">
    <source>
        <dbReference type="ARBA" id="ARBA00022438"/>
    </source>
</evidence>
<gene>
    <name evidence="9" type="ORF">H8711_10785</name>
</gene>
<dbReference type="InterPro" id="IPR008007">
    <property type="entry name" value="Peptidase_M42"/>
</dbReference>
<evidence type="ECO:0000256" key="6">
    <source>
        <dbReference type="PIRNR" id="PIRNR001123"/>
    </source>
</evidence>
<feature type="binding site" evidence="8">
    <location>
        <position position="208"/>
    </location>
    <ligand>
        <name>Zn(2+)</name>
        <dbReference type="ChEBI" id="CHEBI:29105"/>
        <label>2</label>
    </ligand>
</feature>
<comment type="caution">
    <text evidence="9">The sequence shown here is derived from an EMBL/GenBank/DDBJ whole genome shotgun (WGS) entry which is preliminary data.</text>
</comment>
<evidence type="ECO:0000256" key="3">
    <source>
        <dbReference type="ARBA" id="ARBA00022670"/>
    </source>
</evidence>
<evidence type="ECO:0000313" key="10">
    <source>
        <dbReference type="Proteomes" id="UP000653127"/>
    </source>
</evidence>
<evidence type="ECO:0000256" key="7">
    <source>
        <dbReference type="PIRSR" id="PIRSR001123-1"/>
    </source>
</evidence>
<dbReference type="RefSeq" id="WP_249283454.1">
    <property type="nucleotide sequence ID" value="NZ_JACRST010000019.1"/>
</dbReference>
<feature type="binding site" evidence="8">
    <location>
        <position position="65"/>
    </location>
    <ligand>
        <name>Zn(2+)</name>
        <dbReference type="ChEBI" id="CHEBI:29105"/>
        <label>1</label>
    </ligand>
</feature>
<evidence type="ECO:0000256" key="5">
    <source>
        <dbReference type="ARBA" id="ARBA00022801"/>
    </source>
</evidence>
<feature type="binding site" evidence="8">
    <location>
        <position position="314"/>
    </location>
    <ligand>
        <name>Zn(2+)</name>
        <dbReference type="ChEBI" id="CHEBI:29105"/>
        <label>2</label>
    </ligand>
</feature>
<dbReference type="Gene3D" id="2.40.30.40">
    <property type="entry name" value="Peptidase M42, domain 2"/>
    <property type="match status" value="1"/>
</dbReference>
<dbReference type="PANTHER" id="PTHR32481:SF20">
    <property type="entry name" value="AMINOPEPTIDASE YSDC"/>
    <property type="match status" value="1"/>
</dbReference>
<dbReference type="AlphaFoldDB" id="A0A926E255"/>
<evidence type="ECO:0000256" key="8">
    <source>
        <dbReference type="PIRSR" id="PIRSR001123-2"/>
    </source>
</evidence>
<proteinExistence type="inferred from homology"/>
<keyword evidence="5" id="KW-0378">Hydrolase</keyword>
<dbReference type="EMBL" id="JACRST010000019">
    <property type="protein sequence ID" value="MBC8547410.1"/>
    <property type="molecule type" value="Genomic_DNA"/>
</dbReference>
<dbReference type="InterPro" id="IPR023367">
    <property type="entry name" value="Peptidase_M42_dom2"/>
</dbReference>
<keyword evidence="2" id="KW-0031">Aminopeptidase</keyword>
<evidence type="ECO:0000313" key="9">
    <source>
        <dbReference type="EMBL" id="MBC8547410.1"/>
    </source>
</evidence>
<sequence>MEATKQMLLALAGARGVSGDEHPAAQVAVELLAPCGPVETGRLGNVVCRVSEARAGRPHYLLDAHLDEIGLIVTRVDDSGFLKVSNVGGLDRRLLAASQVAVHAPGGALVGVICATPPHLQGDGDKTPPKIEELYVDIGMSGERARALVPLGCRVTFAGNHRALLDGSVCGRALDNRAGCAAVIRAARLIAEHKPDCGVTVALTAQEETGAAGAKTAAFAVAPTHCIVVDVSFAAAPGVPRHKCGEMGKGPMVGFAPILSGRMSERLVELAQREGIPCQVEVMGGATGTNADGIAVSGAGVATAILSVPIRSMHTPVERVCVEDIESTARLIAAYLHAEEATA</sequence>
<dbReference type="Proteomes" id="UP000653127">
    <property type="component" value="Unassembled WGS sequence"/>
</dbReference>
<dbReference type="GO" id="GO:0006508">
    <property type="term" value="P:proteolysis"/>
    <property type="evidence" value="ECO:0007669"/>
    <property type="project" value="UniProtKB-KW"/>
</dbReference>
<keyword evidence="10" id="KW-1185">Reference proteome</keyword>
<dbReference type="SUPFAM" id="SSF53187">
    <property type="entry name" value="Zn-dependent exopeptidases"/>
    <property type="match status" value="1"/>
</dbReference>
<comment type="similarity">
    <text evidence="1 6">Belongs to the peptidase M42 family.</text>
</comment>
<organism evidence="9 10">
    <name type="scientific">Ligaoa zhengdingensis</name>
    <dbReference type="NCBI Taxonomy" id="2763658"/>
    <lineage>
        <taxon>Bacteria</taxon>
        <taxon>Bacillati</taxon>
        <taxon>Bacillota</taxon>
        <taxon>Clostridia</taxon>
        <taxon>Eubacteriales</taxon>
        <taxon>Oscillospiraceae</taxon>
        <taxon>Ligaoa</taxon>
    </lineage>
</organism>
<keyword evidence="3" id="KW-0645">Protease</keyword>
<feature type="active site" description="Proton acceptor" evidence="7">
    <location>
        <position position="207"/>
    </location>
</feature>
<evidence type="ECO:0000256" key="4">
    <source>
        <dbReference type="ARBA" id="ARBA00022723"/>
    </source>
</evidence>
<feature type="binding site" evidence="8">
    <location>
        <position position="175"/>
    </location>
    <ligand>
        <name>Zn(2+)</name>
        <dbReference type="ChEBI" id="CHEBI:29105"/>
        <label>2</label>
    </ligand>
</feature>
<accession>A0A926E255</accession>
<dbReference type="PANTHER" id="PTHR32481">
    <property type="entry name" value="AMINOPEPTIDASE"/>
    <property type="match status" value="1"/>
</dbReference>
<keyword evidence="4 8" id="KW-0479">Metal-binding</keyword>
<comment type="cofactor">
    <cofactor evidence="8">
        <name>a divalent metal cation</name>
        <dbReference type="ChEBI" id="CHEBI:60240"/>
    </cofactor>
    <text evidence="8">Binds 2 divalent metal cations per subunit.</text>
</comment>
<dbReference type="Gene3D" id="3.40.630.10">
    <property type="entry name" value="Zn peptidases"/>
    <property type="match status" value="1"/>
</dbReference>
<evidence type="ECO:0000256" key="1">
    <source>
        <dbReference type="ARBA" id="ARBA00006272"/>
    </source>
</evidence>
<dbReference type="GO" id="GO:0004177">
    <property type="term" value="F:aminopeptidase activity"/>
    <property type="evidence" value="ECO:0007669"/>
    <property type="project" value="UniProtKB-UniRule"/>
</dbReference>
<feature type="binding site" evidence="8">
    <location>
        <position position="175"/>
    </location>
    <ligand>
        <name>Zn(2+)</name>
        <dbReference type="ChEBI" id="CHEBI:29105"/>
        <label>1</label>
    </ligand>
</feature>
<dbReference type="SUPFAM" id="SSF101821">
    <property type="entry name" value="Aminopeptidase/glucanase lid domain"/>
    <property type="match status" value="1"/>
</dbReference>
<feature type="binding site" evidence="8">
    <location>
        <position position="230"/>
    </location>
    <ligand>
        <name>Zn(2+)</name>
        <dbReference type="ChEBI" id="CHEBI:29105"/>
        <label>1</label>
    </ligand>
</feature>
<protein>
    <submittedName>
        <fullName evidence="9">M20/M25/M40 family metallo-hydrolase</fullName>
    </submittedName>
</protein>
<dbReference type="PIRSF" id="PIRSF001123">
    <property type="entry name" value="PepA_GA"/>
    <property type="match status" value="1"/>
</dbReference>